<protein>
    <submittedName>
        <fullName evidence="2">Uncharacterized protein</fullName>
    </submittedName>
</protein>
<comment type="caution">
    <text evidence="2">The sequence shown here is derived from an EMBL/GenBank/DDBJ whole genome shotgun (WGS) entry which is preliminary data.</text>
</comment>
<evidence type="ECO:0000313" key="3">
    <source>
        <dbReference type="Proteomes" id="UP000231019"/>
    </source>
</evidence>
<proteinExistence type="predicted"/>
<evidence type="ECO:0000256" key="1">
    <source>
        <dbReference type="SAM" id="Coils"/>
    </source>
</evidence>
<dbReference type="AlphaFoldDB" id="A0A2M7G1C7"/>
<dbReference type="EMBL" id="PFFQ01000052">
    <property type="protein sequence ID" value="PIW15480.1"/>
    <property type="molecule type" value="Genomic_DNA"/>
</dbReference>
<accession>A0A2M7G1C7</accession>
<sequence>MEGILALMIPIVAIVVWSPMGKAIAQTITAGAGAQADPAVKALSVRVQALELRLREQDEQVRLLQENSAFFKELLASPHEPPNT</sequence>
<keyword evidence="1" id="KW-0175">Coiled coil</keyword>
<evidence type="ECO:0000313" key="2">
    <source>
        <dbReference type="EMBL" id="PIW15480.1"/>
    </source>
</evidence>
<dbReference type="Proteomes" id="UP000231019">
    <property type="component" value="Unassembled WGS sequence"/>
</dbReference>
<organism evidence="2 3">
    <name type="scientific">bacterium (Candidatus Blackallbacteria) CG17_big_fil_post_rev_8_21_14_2_50_48_46</name>
    <dbReference type="NCBI Taxonomy" id="2014261"/>
    <lineage>
        <taxon>Bacteria</taxon>
        <taxon>Candidatus Blackallbacteria</taxon>
    </lineage>
</organism>
<feature type="coiled-coil region" evidence="1">
    <location>
        <begin position="40"/>
        <end position="67"/>
    </location>
</feature>
<reference evidence="2 3" key="1">
    <citation type="submission" date="2017-09" db="EMBL/GenBank/DDBJ databases">
        <title>Depth-based differentiation of microbial function through sediment-hosted aquifers and enrichment of novel symbionts in the deep terrestrial subsurface.</title>
        <authorList>
            <person name="Probst A.J."/>
            <person name="Ladd B."/>
            <person name="Jarett J.K."/>
            <person name="Geller-Mcgrath D.E."/>
            <person name="Sieber C.M."/>
            <person name="Emerson J.B."/>
            <person name="Anantharaman K."/>
            <person name="Thomas B.C."/>
            <person name="Malmstrom R."/>
            <person name="Stieglmeier M."/>
            <person name="Klingl A."/>
            <person name="Woyke T."/>
            <person name="Ryan C.M."/>
            <person name="Banfield J.F."/>
        </authorList>
    </citation>
    <scope>NUCLEOTIDE SEQUENCE [LARGE SCALE GENOMIC DNA]</scope>
    <source>
        <strain evidence="2">CG17_big_fil_post_rev_8_21_14_2_50_48_46</strain>
    </source>
</reference>
<name>A0A2M7G1C7_9BACT</name>
<gene>
    <name evidence="2" type="ORF">COW36_16890</name>
</gene>